<dbReference type="RefSeq" id="XP_014668772.1">
    <property type="nucleotide sequence ID" value="XM_014813286.1"/>
</dbReference>
<dbReference type="Gene3D" id="2.60.40.10">
    <property type="entry name" value="Immunoglobulins"/>
    <property type="match status" value="3"/>
</dbReference>
<keyword evidence="6" id="KW-0732">Signal</keyword>
<feature type="domain" description="Ig-like" evidence="7">
    <location>
        <begin position="241"/>
        <end position="318"/>
    </location>
</feature>
<keyword evidence="2 5" id="KW-0472">Membrane</keyword>
<feature type="transmembrane region" description="Helical" evidence="5">
    <location>
        <begin position="326"/>
        <end position="349"/>
    </location>
</feature>
<evidence type="ECO:0000256" key="2">
    <source>
        <dbReference type="ARBA" id="ARBA00023136"/>
    </source>
</evidence>
<feature type="domain" description="Ig-like" evidence="7">
    <location>
        <begin position="22"/>
        <end position="122"/>
    </location>
</feature>
<feature type="chain" id="PRO_5045022208" evidence="6">
    <location>
        <begin position="23"/>
        <end position="473"/>
    </location>
</feature>
<evidence type="ECO:0000313" key="9">
    <source>
        <dbReference type="RefSeq" id="XP_014668769.1"/>
    </source>
</evidence>
<dbReference type="SMART" id="SM00408">
    <property type="entry name" value="IGc2"/>
    <property type="match status" value="2"/>
</dbReference>
<evidence type="ECO:0000313" key="8">
    <source>
        <dbReference type="Proteomes" id="UP000695022"/>
    </source>
</evidence>
<dbReference type="Pfam" id="PF13895">
    <property type="entry name" value="Ig_2"/>
    <property type="match status" value="1"/>
</dbReference>
<dbReference type="RefSeq" id="XP_014668770.1">
    <property type="nucleotide sequence ID" value="XM_014813284.1"/>
</dbReference>
<evidence type="ECO:0000313" key="11">
    <source>
        <dbReference type="RefSeq" id="XP_014668772.1"/>
    </source>
</evidence>
<dbReference type="PANTHER" id="PTHR45889:SF8">
    <property type="entry name" value="IG-LIKE DOMAIN-CONTAINING PROTEIN"/>
    <property type="match status" value="1"/>
</dbReference>
<proteinExistence type="predicted"/>
<dbReference type="InterPro" id="IPR013162">
    <property type="entry name" value="CD80_C2-set"/>
</dbReference>
<dbReference type="GeneID" id="106810031"/>
<dbReference type="SMART" id="SM00409">
    <property type="entry name" value="IG"/>
    <property type="match status" value="2"/>
</dbReference>
<comment type="subcellular location">
    <subcellularLocation>
        <location evidence="1">Membrane</location>
        <topology evidence="1">Single-pass membrane protein</topology>
    </subcellularLocation>
</comment>
<dbReference type="RefSeq" id="XP_014668769.1">
    <property type="nucleotide sequence ID" value="XM_014813283.1"/>
</dbReference>
<feature type="region of interest" description="Disordered" evidence="4">
    <location>
        <begin position="360"/>
        <end position="414"/>
    </location>
</feature>
<keyword evidence="5" id="KW-1133">Transmembrane helix</keyword>
<evidence type="ECO:0000256" key="1">
    <source>
        <dbReference type="ARBA" id="ARBA00004167"/>
    </source>
</evidence>
<dbReference type="SUPFAM" id="SSF48726">
    <property type="entry name" value="Immunoglobulin"/>
    <property type="match status" value="2"/>
</dbReference>
<keyword evidence="8" id="KW-1185">Reference proteome</keyword>
<accession>A0ABM1E999</accession>
<dbReference type="Pfam" id="PF08205">
    <property type="entry name" value="C2-set_2"/>
    <property type="match status" value="1"/>
</dbReference>
<evidence type="ECO:0000256" key="6">
    <source>
        <dbReference type="SAM" id="SignalP"/>
    </source>
</evidence>
<feature type="compositionally biased region" description="Basic and acidic residues" evidence="4">
    <location>
        <begin position="396"/>
        <end position="406"/>
    </location>
</feature>
<dbReference type="InterPro" id="IPR036179">
    <property type="entry name" value="Ig-like_dom_sf"/>
</dbReference>
<keyword evidence="5" id="KW-0812">Transmembrane</keyword>
<dbReference type="PROSITE" id="PS50835">
    <property type="entry name" value="IG_LIKE"/>
    <property type="match status" value="3"/>
</dbReference>
<sequence length="473" mass="51085">MDKITCFTWVAVTLLAGQIVTAQFVEEPSSVSEVEGGMVLLKCMLDPNYAPGSTVYVKWYRGGIGFVPNDQQRYEYEDIANTNGNYNLIINNLNFREDNAEFLCESRVVEGNDVKSRSADVSVLVPPEKVFISQNGAVVPSGGTVSFSADDMQSFSCTAENSNPGAAITWMLGENDISSSATEEQVPGSDASKVTTVSRLERTFDVSENAKLLKCNVFLHDKVNVTGSQVTFDIQFMSTSGDITILAGGSALVEGDELYLRCGVEGNPQPAYKWFKDNQPISTSREFQKTVTIEDAGVYKCEASNAYGAGKSNTLTISVSAKSSTAAAVAIPIVVAFIVLAIVVGVAYYRKMCCFKRGTSNGDEEGGASNAGLDAKTPDRVPTPETKFMADETPAEEERSVKPEKAKKPKHPLAQEYEAVYNVKQSNHDEPSDRNVEGLTYADLDLTKGTEGAVPARKGEETVYSEVKPNTAV</sequence>
<dbReference type="InterPro" id="IPR003598">
    <property type="entry name" value="Ig_sub2"/>
</dbReference>
<evidence type="ECO:0000256" key="3">
    <source>
        <dbReference type="ARBA" id="ARBA00023157"/>
    </source>
</evidence>
<gene>
    <name evidence="9 10 11" type="primary">LOC106810031</name>
</gene>
<evidence type="ECO:0000256" key="5">
    <source>
        <dbReference type="SAM" id="Phobius"/>
    </source>
</evidence>
<protein>
    <submittedName>
        <fullName evidence="9 10">Synaptogenesis protein syg-2-like</fullName>
    </submittedName>
</protein>
<evidence type="ECO:0000259" key="7">
    <source>
        <dbReference type="PROSITE" id="PS50835"/>
    </source>
</evidence>
<feature type="signal peptide" evidence="6">
    <location>
        <begin position="1"/>
        <end position="22"/>
    </location>
</feature>
<feature type="region of interest" description="Disordered" evidence="4">
    <location>
        <begin position="424"/>
        <end position="443"/>
    </location>
</feature>
<dbReference type="InterPro" id="IPR013783">
    <property type="entry name" value="Ig-like_fold"/>
</dbReference>
<reference evidence="9 10" key="1">
    <citation type="submission" date="2025-05" db="UniProtKB">
        <authorList>
            <consortium name="RefSeq"/>
        </authorList>
    </citation>
    <scope>IDENTIFICATION</scope>
</reference>
<organism evidence="8 10">
    <name type="scientific">Priapulus caudatus</name>
    <name type="common">Priapulid worm</name>
    <dbReference type="NCBI Taxonomy" id="37621"/>
    <lineage>
        <taxon>Eukaryota</taxon>
        <taxon>Metazoa</taxon>
        <taxon>Ecdysozoa</taxon>
        <taxon>Scalidophora</taxon>
        <taxon>Priapulida</taxon>
        <taxon>Priapulimorpha</taxon>
        <taxon>Priapulimorphida</taxon>
        <taxon>Priapulidae</taxon>
        <taxon>Priapulus</taxon>
    </lineage>
</organism>
<dbReference type="InterPro" id="IPR007110">
    <property type="entry name" value="Ig-like_dom"/>
</dbReference>
<keyword evidence="3" id="KW-1015">Disulfide bond</keyword>
<dbReference type="PANTHER" id="PTHR45889">
    <property type="entry name" value="IG-LIKE DOMAIN-CONTAINING PROTEIN"/>
    <property type="match status" value="1"/>
</dbReference>
<evidence type="ECO:0000256" key="4">
    <source>
        <dbReference type="SAM" id="MobiDB-lite"/>
    </source>
</evidence>
<feature type="domain" description="Ig-like" evidence="7">
    <location>
        <begin position="127"/>
        <end position="226"/>
    </location>
</feature>
<dbReference type="InterPro" id="IPR003599">
    <property type="entry name" value="Ig_sub"/>
</dbReference>
<feature type="region of interest" description="Disordered" evidence="4">
    <location>
        <begin position="451"/>
        <end position="473"/>
    </location>
</feature>
<feature type="compositionally biased region" description="Basic and acidic residues" evidence="4">
    <location>
        <begin position="426"/>
        <end position="436"/>
    </location>
</feature>
<dbReference type="Proteomes" id="UP000695022">
    <property type="component" value="Unplaced"/>
</dbReference>
<evidence type="ECO:0000313" key="10">
    <source>
        <dbReference type="RefSeq" id="XP_014668770.1"/>
    </source>
</evidence>
<name>A0ABM1E999_PRICU</name>